<protein>
    <submittedName>
        <fullName evidence="3">Uncharacterized protein LOC116213838</fullName>
    </submittedName>
</protein>
<keyword evidence="2" id="KW-1185">Reference proteome</keyword>
<gene>
    <name evidence="3" type="primary">LOC116213838</name>
</gene>
<feature type="region of interest" description="Disordered" evidence="1">
    <location>
        <begin position="16"/>
        <end position="49"/>
    </location>
</feature>
<sequence length="103" mass="11699">MEVSRFVWVWRSDRESFNRRTGKTKRPKKSEAQTERASAQTVKGPPSSPRRLHLRLHLSSLSSSLRADPFACASIDRSAREFDEVFGRVLKTGLASVNLPSWV</sequence>
<evidence type="ECO:0000256" key="1">
    <source>
        <dbReference type="SAM" id="MobiDB-lite"/>
    </source>
</evidence>
<evidence type="ECO:0000313" key="3">
    <source>
        <dbReference type="RefSeq" id="XP_031404788.1"/>
    </source>
</evidence>
<dbReference type="Proteomes" id="UP000515151">
    <property type="component" value="Chromosome 7"/>
</dbReference>
<proteinExistence type="predicted"/>
<reference evidence="2" key="1">
    <citation type="journal article" date="2020" name="Plant Biotechnol. J.">
        <title>The pomegranate (Punica granatum L.) draft genome dissects genetic divergence between soft- and hard-seeded cultivars.</title>
        <authorList>
            <person name="Luo X."/>
            <person name="Li H."/>
            <person name="Wu Z."/>
            <person name="Yao W."/>
            <person name="Zhao P."/>
            <person name="Cao D."/>
            <person name="Yu H."/>
            <person name="Li K."/>
            <person name="Poudel K."/>
            <person name="Zhao D."/>
            <person name="Zhang F."/>
            <person name="Xia X."/>
            <person name="Chen L."/>
            <person name="Wang Q."/>
            <person name="Jing D."/>
            <person name="Cao S."/>
        </authorList>
    </citation>
    <scope>NUCLEOTIDE SEQUENCE [LARGE SCALE GENOMIC DNA]</scope>
    <source>
        <strain evidence="2">cv. Tunisia</strain>
    </source>
</reference>
<dbReference type="AlphaFoldDB" id="A0A6P8EH38"/>
<name>A0A6P8EH38_PUNGR</name>
<organism evidence="2 3">
    <name type="scientific">Punica granatum</name>
    <name type="common">Pomegranate</name>
    <dbReference type="NCBI Taxonomy" id="22663"/>
    <lineage>
        <taxon>Eukaryota</taxon>
        <taxon>Viridiplantae</taxon>
        <taxon>Streptophyta</taxon>
        <taxon>Embryophyta</taxon>
        <taxon>Tracheophyta</taxon>
        <taxon>Spermatophyta</taxon>
        <taxon>Magnoliopsida</taxon>
        <taxon>eudicotyledons</taxon>
        <taxon>Gunneridae</taxon>
        <taxon>Pentapetalae</taxon>
        <taxon>rosids</taxon>
        <taxon>malvids</taxon>
        <taxon>Myrtales</taxon>
        <taxon>Lythraceae</taxon>
        <taxon>Punica</taxon>
    </lineage>
</organism>
<accession>A0A6P8EH38</accession>
<dbReference type="RefSeq" id="XP_031404788.1">
    <property type="nucleotide sequence ID" value="XM_031548928.1"/>
</dbReference>
<dbReference type="GeneID" id="116213838"/>
<reference evidence="3" key="2">
    <citation type="submission" date="2025-08" db="UniProtKB">
        <authorList>
            <consortium name="RefSeq"/>
        </authorList>
    </citation>
    <scope>IDENTIFICATION</scope>
    <source>
        <tissue evidence="3">Leaf</tissue>
    </source>
</reference>
<evidence type="ECO:0000313" key="2">
    <source>
        <dbReference type="Proteomes" id="UP000515151"/>
    </source>
</evidence>